<proteinExistence type="predicted"/>
<dbReference type="InterPro" id="IPR019481">
    <property type="entry name" value="TFIIIC_triple_barrel"/>
</dbReference>
<sequence>MNQPLAGHKQVEAFGPDEDYLGDEEIEYITLDLGPVEPTLVPSSSTYRLIGLDTPTPFLQLSGTVFKGRHENLLGTELLFTESTENHERSRRTVRHVANTEKRVAFKQVELIAKPSTEDEEVDPEVAVGTASGKKVEKSCDVASQNEAMDIEPSLVNE</sequence>
<dbReference type="EMBL" id="ML178814">
    <property type="protein sequence ID" value="TFL07472.1"/>
    <property type="molecule type" value="Genomic_DNA"/>
</dbReference>
<evidence type="ECO:0000259" key="2">
    <source>
        <dbReference type="Pfam" id="PF10419"/>
    </source>
</evidence>
<gene>
    <name evidence="3" type="ORF">BDV98DRAFT_599770</name>
</gene>
<dbReference type="AlphaFoldDB" id="A0A5C3QZW2"/>
<dbReference type="STRING" id="1884261.A0A5C3QZW2"/>
<dbReference type="GO" id="GO:0000127">
    <property type="term" value="C:transcription factor TFIIIC complex"/>
    <property type="evidence" value="ECO:0007669"/>
    <property type="project" value="TreeGrafter"/>
</dbReference>
<dbReference type="OrthoDB" id="1877767at2759"/>
<feature type="domain" description="Transcription factor TFIIIC triple barrel" evidence="2">
    <location>
        <begin position="24"/>
        <end position="111"/>
    </location>
</feature>
<dbReference type="Pfam" id="PF10419">
    <property type="entry name" value="TFIIIC_sub6"/>
    <property type="match status" value="1"/>
</dbReference>
<dbReference type="InterPro" id="IPR042771">
    <property type="entry name" value="GTF3C6-like"/>
</dbReference>
<accession>A0A5C3QZW2</accession>
<dbReference type="Gene3D" id="2.60.40.4370">
    <property type="match status" value="1"/>
</dbReference>
<dbReference type="GO" id="GO:0006383">
    <property type="term" value="P:transcription by RNA polymerase III"/>
    <property type="evidence" value="ECO:0007669"/>
    <property type="project" value="InterPro"/>
</dbReference>
<reference evidence="3 4" key="1">
    <citation type="journal article" date="2019" name="Nat. Ecol. Evol.">
        <title>Megaphylogeny resolves global patterns of mushroom evolution.</title>
        <authorList>
            <person name="Varga T."/>
            <person name="Krizsan K."/>
            <person name="Foldi C."/>
            <person name="Dima B."/>
            <person name="Sanchez-Garcia M."/>
            <person name="Sanchez-Ramirez S."/>
            <person name="Szollosi G.J."/>
            <person name="Szarkandi J.G."/>
            <person name="Papp V."/>
            <person name="Albert L."/>
            <person name="Andreopoulos W."/>
            <person name="Angelini C."/>
            <person name="Antonin V."/>
            <person name="Barry K.W."/>
            <person name="Bougher N.L."/>
            <person name="Buchanan P."/>
            <person name="Buyck B."/>
            <person name="Bense V."/>
            <person name="Catcheside P."/>
            <person name="Chovatia M."/>
            <person name="Cooper J."/>
            <person name="Damon W."/>
            <person name="Desjardin D."/>
            <person name="Finy P."/>
            <person name="Geml J."/>
            <person name="Haridas S."/>
            <person name="Hughes K."/>
            <person name="Justo A."/>
            <person name="Karasinski D."/>
            <person name="Kautmanova I."/>
            <person name="Kiss B."/>
            <person name="Kocsube S."/>
            <person name="Kotiranta H."/>
            <person name="LaButti K.M."/>
            <person name="Lechner B.E."/>
            <person name="Liimatainen K."/>
            <person name="Lipzen A."/>
            <person name="Lukacs Z."/>
            <person name="Mihaltcheva S."/>
            <person name="Morgado L.N."/>
            <person name="Niskanen T."/>
            <person name="Noordeloos M.E."/>
            <person name="Ohm R.A."/>
            <person name="Ortiz-Santana B."/>
            <person name="Ovrebo C."/>
            <person name="Racz N."/>
            <person name="Riley R."/>
            <person name="Savchenko A."/>
            <person name="Shiryaev A."/>
            <person name="Soop K."/>
            <person name="Spirin V."/>
            <person name="Szebenyi C."/>
            <person name="Tomsovsky M."/>
            <person name="Tulloss R.E."/>
            <person name="Uehling J."/>
            <person name="Grigoriev I.V."/>
            <person name="Vagvolgyi C."/>
            <person name="Papp T."/>
            <person name="Martin F.M."/>
            <person name="Miettinen O."/>
            <person name="Hibbett D.S."/>
            <person name="Nagy L.G."/>
        </authorList>
    </citation>
    <scope>NUCLEOTIDE SEQUENCE [LARGE SCALE GENOMIC DNA]</scope>
    <source>
        <strain evidence="3 4">CBS 309.79</strain>
    </source>
</reference>
<evidence type="ECO:0000313" key="3">
    <source>
        <dbReference type="EMBL" id="TFL07472.1"/>
    </source>
</evidence>
<dbReference type="Proteomes" id="UP000305067">
    <property type="component" value="Unassembled WGS sequence"/>
</dbReference>
<feature type="region of interest" description="Disordered" evidence="1">
    <location>
        <begin position="115"/>
        <end position="136"/>
    </location>
</feature>
<dbReference type="PANTHER" id="PTHR21860">
    <property type="entry name" value="TRANSCRIPTION INITIATION FACTOR IIIC TFIIIC , POLYPEPTIDE 6-RELATED"/>
    <property type="match status" value="1"/>
</dbReference>
<dbReference type="PANTHER" id="PTHR21860:SF2">
    <property type="entry name" value="GENERAL TRANSCRIPTION FACTOR 3C POLYPEPTIDE 6"/>
    <property type="match status" value="1"/>
</dbReference>
<name>A0A5C3QZW2_9AGAR</name>
<organism evidence="3 4">
    <name type="scientific">Pterulicium gracile</name>
    <dbReference type="NCBI Taxonomy" id="1884261"/>
    <lineage>
        <taxon>Eukaryota</taxon>
        <taxon>Fungi</taxon>
        <taxon>Dikarya</taxon>
        <taxon>Basidiomycota</taxon>
        <taxon>Agaricomycotina</taxon>
        <taxon>Agaricomycetes</taxon>
        <taxon>Agaricomycetidae</taxon>
        <taxon>Agaricales</taxon>
        <taxon>Pleurotineae</taxon>
        <taxon>Pterulaceae</taxon>
        <taxon>Pterulicium</taxon>
    </lineage>
</organism>
<keyword evidence="4" id="KW-1185">Reference proteome</keyword>
<protein>
    <recommendedName>
        <fullName evidence="2">Transcription factor TFIIIC triple barrel domain-containing protein</fullName>
    </recommendedName>
</protein>
<evidence type="ECO:0000313" key="4">
    <source>
        <dbReference type="Proteomes" id="UP000305067"/>
    </source>
</evidence>
<evidence type="ECO:0000256" key="1">
    <source>
        <dbReference type="SAM" id="MobiDB-lite"/>
    </source>
</evidence>